<dbReference type="AlphaFoldDB" id="A0A8D8JAZ4"/>
<accession>A0A8D8JAZ4</accession>
<feature type="region of interest" description="Disordered" evidence="1">
    <location>
        <begin position="1"/>
        <end position="20"/>
    </location>
</feature>
<feature type="compositionally biased region" description="Low complexity" evidence="1">
    <location>
        <begin position="1"/>
        <end position="15"/>
    </location>
</feature>
<reference evidence="2" key="1">
    <citation type="submission" date="2021-05" db="EMBL/GenBank/DDBJ databases">
        <authorList>
            <person name="Alioto T."/>
            <person name="Alioto T."/>
            <person name="Gomez Garrido J."/>
        </authorList>
    </citation>
    <scope>NUCLEOTIDE SEQUENCE</scope>
</reference>
<sequence>MPVQIRTQTGSSQRQQQRHLRHPAELKFQSFHSCQQKYGPAFLTIYPQTNCLLYAKFASAGETSSTATLRCWLNLPSRFRHGSRLAPLTTPKTYRQPQRCTLKT</sequence>
<proteinExistence type="predicted"/>
<dbReference type="EMBL" id="HBUE01172132">
    <property type="protein sequence ID" value="CAG6515677.1"/>
    <property type="molecule type" value="Transcribed_RNA"/>
</dbReference>
<name>A0A8D8JAZ4_CULPI</name>
<dbReference type="EMBL" id="HBUE01010705">
    <property type="protein sequence ID" value="CAG6448276.1"/>
    <property type="molecule type" value="Transcribed_RNA"/>
</dbReference>
<dbReference type="EMBL" id="HBUE01277586">
    <property type="protein sequence ID" value="CAG6567176.1"/>
    <property type="molecule type" value="Transcribed_RNA"/>
</dbReference>
<evidence type="ECO:0000256" key="1">
    <source>
        <dbReference type="SAM" id="MobiDB-lite"/>
    </source>
</evidence>
<evidence type="ECO:0000313" key="2">
    <source>
        <dbReference type="EMBL" id="CAG6567176.1"/>
    </source>
</evidence>
<dbReference type="EMBL" id="HBUE01172131">
    <property type="protein sequence ID" value="CAG6515675.1"/>
    <property type="molecule type" value="Transcribed_RNA"/>
</dbReference>
<dbReference type="EMBL" id="HBUE01277585">
    <property type="protein sequence ID" value="CAG6567174.1"/>
    <property type="molecule type" value="Transcribed_RNA"/>
</dbReference>
<protein>
    <submittedName>
        <fullName evidence="2">(northern house mosquito) hypothetical protein</fullName>
    </submittedName>
</protein>
<organism evidence="2">
    <name type="scientific">Culex pipiens</name>
    <name type="common">House mosquito</name>
    <dbReference type="NCBI Taxonomy" id="7175"/>
    <lineage>
        <taxon>Eukaryota</taxon>
        <taxon>Metazoa</taxon>
        <taxon>Ecdysozoa</taxon>
        <taxon>Arthropoda</taxon>
        <taxon>Hexapoda</taxon>
        <taxon>Insecta</taxon>
        <taxon>Pterygota</taxon>
        <taxon>Neoptera</taxon>
        <taxon>Endopterygota</taxon>
        <taxon>Diptera</taxon>
        <taxon>Nematocera</taxon>
        <taxon>Culicoidea</taxon>
        <taxon>Culicidae</taxon>
        <taxon>Culicinae</taxon>
        <taxon>Culicini</taxon>
        <taxon>Culex</taxon>
        <taxon>Culex</taxon>
    </lineage>
</organism>
<dbReference type="EMBL" id="HBUE01010703">
    <property type="protein sequence ID" value="CAG6448273.1"/>
    <property type="molecule type" value="Transcribed_RNA"/>
</dbReference>